<evidence type="ECO:0000313" key="3">
    <source>
        <dbReference type="EMBL" id="UWZ54014.1"/>
    </source>
</evidence>
<keyword evidence="4" id="KW-1185">Reference proteome</keyword>
<name>A0A9Q9ICU9_9ACTN</name>
<reference evidence="3" key="1">
    <citation type="submission" date="2021-04" db="EMBL/GenBank/DDBJ databases">
        <title>Dactylosporangium aurantiacum NRRL B-8018 full assembly.</title>
        <authorList>
            <person name="Hartkoorn R.C."/>
            <person name="Beaudoing E."/>
            <person name="Hot D."/>
        </authorList>
    </citation>
    <scope>NUCLEOTIDE SEQUENCE</scope>
    <source>
        <strain evidence="3">NRRL B-8018</strain>
    </source>
</reference>
<proteinExistence type="predicted"/>
<dbReference type="CDD" id="cd00102">
    <property type="entry name" value="IPT"/>
    <property type="match status" value="1"/>
</dbReference>
<feature type="signal peptide" evidence="1">
    <location>
        <begin position="1"/>
        <end position="34"/>
    </location>
</feature>
<organism evidence="3 4">
    <name type="scientific">Dactylosporangium aurantiacum</name>
    <dbReference type="NCBI Taxonomy" id="35754"/>
    <lineage>
        <taxon>Bacteria</taxon>
        <taxon>Bacillati</taxon>
        <taxon>Actinomycetota</taxon>
        <taxon>Actinomycetes</taxon>
        <taxon>Micromonosporales</taxon>
        <taxon>Micromonosporaceae</taxon>
        <taxon>Dactylosporangium</taxon>
    </lineage>
</organism>
<dbReference type="InterPro" id="IPR002909">
    <property type="entry name" value="IPT_dom"/>
</dbReference>
<dbReference type="AlphaFoldDB" id="A0A9Q9ICU9"/>
<accession>A0A9Q9ICU9</accession>
<dbReference type="GO" id="GO:0005975">
    <property type="term" value="P:carbohydrate metabolic process"/>
    <property type="evidence" value="ECO:0007669"/>
    <property type="project" value="UniProtKB-ARBA"/>
</dbReference>
<dbReference type="Proteomes" id="UP001058003">
    <property type="component" value="Chromosome"/>
</dbReference>
<dbReference type="InterPro" id="IPR014756">
    <property type="entry name" value="Ig_E-set"/>
</dbReference>
<dbReference type="KEGG" id="daur:Daura_47320"/>
<dbReference type="InterPro" id="IPR006311">
    <property type="entry name" value="TAT_signal"/>
</dbReference>
<dbReference type="InterPro" id="IPR013783">
    <property type="entry name" value="Ig-like_fold"/>
</dbReference>
<dbReference type="RefSeq" id="WP_033357557.1">
    <property type="nucleotide sequence ID" value="NZ_CP073767.1"/>
</dbReference>
<evidence type="ECO:0000259" key="2">
    <source>
        <dbReference type="Pfam" id="PF01833"/>
    </source>
</evidence>
<feature type="chain" id="PRO_5040264177" evidence="1">
    <location>
        <begin position="35"/>
        <end position="549"/>
    </location>
</feature>
<dbReference type="EMBL" id="CP073767">
    <property type="protein sequence ID" value="UWZ54014.1"/>
    <property type="molecule type" value="Genomic_DNA"/>
</dbReference>
<dbReference type="OrthoDB" id="3290226at2"/>
<sequence>MHFRSLTRSNLVRAGAVLGVAAAAVLTTATSASAAVALTISPATGPANSANGPTVTINTTTAVFSGTPAVSFQLAGTAAPASPQTVAQPPSALNACWPTYPSAVTPTTATAAGVVNSTNVQVFSPTKLYVKVPSLPTIGTPPTKYNVCVYSGTDPWVSNANPGSVLLANLNSGYSVSVAATITSVTPVSGPARGGTPIVVTGTGLTGATVMLGGVAMTPTIASDGLSFTAVTPPHAADGQPVALSVTTAGGTVTRQNAFTYSNGITVSPNTMPKSQAGTGRTIEVTGVGFSSLNPQNTAGGTTPDTLGAHVFLSRGPYDSTTVAGHKANPQVSECADVMVLNDGLLICKIGMVPYTRTTSDATVTGTTLVSPTANFTSADVGLAVTAGTATVPAPGVLAANTVIASVTSPTTAVLNNAATTDGLLVGATLAGSRTIASATTSTSGGVTTLTANTGTGLFTSADIGRMVNNTGVYITSITDTDTAILSGPLATDLSAANAVLKNVLPDGAYTVTVVNDGRLNAVVNNPSYNQSVISSGSTFTVGDYVTTS</sequence>
<evidence type="ECO:0000313" key="4">
    <source>
        <dbReference type="Proteomes" id="UP001058003"/>
    </source>
</evidence>
<dbReference type="Gene3D" id="2.60.40.10">
    <property type="entry name" value="Immunoglobulins"/>
    <property type="match status" value="1"/>
</dbReference>
<gene>
    <name evidence="3" type="ORF">Daura_47320</name>
</gene>
<keyword evidence="1" id="KW-0732">Signal</keyword>
<protein>
    <submittedName>
        <fullName evidence="3">IPT/TIG domain-containing protein</fullName>
    </submittedName>
</protein>
<dbReference type="SUPFAM" id="SSF81296">
    <property type="entry name" value="E set domains"/>
    <property type="match status" value="1"/>
</dbReference>
<feature type="domain" description="IPT/TIG" evidence="2">
    <location>
        <begin position="181"/>
        <end position="261"/>
    </location>
</feature>
<evidence type="ECO:0000256" key="1">
    <source>
        <dbReference type="SAM" id="SignalP"/>
    </source>
</evidence>
<dbReference type="Pfam" id="PF01833">
    <property type="entry name" value="TIG"/>
    <property type="match status" value="1"/>
</dbReference>
<dbReference type="PROSITE" id="PS51318">
    <property type="entry name" value="TAT"/>
    <property type="match status" value="1"/>
</dbReference>